<protein>
    <recommendedName>
        <fullName evidence="1">HNH nuclease domain-containing protein</fullName>
    </recommendedName>
</protein>
<dbReference type="AlphaFoldDB" id="A0A0F9FLW5"/>
<dbReference type="Gene3D" id="1.10.30.50">
    <property type="match status" value="1"/>
</dbReference>
<dbReference type="EMBL" id="LAZR01020885">
    <property type="protein sequence ID" value="KKL87243.1"/>
    <property type="molecule type" value="Genomic_DNA"/>
</dbReference>
<dbReference type="InterPro" id="IPR003615">
    <property type="entry name" value="HNH_nuc"/>
</dbReference>
<comment type="caution">
    <text evidence="2">The sequence shown here is derived from an EMBL/GenBank/DDBJ whole genome shotgun (WGS) entry which is preliminary data.</text>
</comment>
<accession>A0A0F9FLW5</accession>
<gene>
    <name evidence="2" type="ORF">LCGC14_1936610</name>
</gene>
<sequence length="155" mass="18670">SYVNSKHKLEYICPLGHKHEISWSHWNLRKQRCPTCRNIEMSGKGHWNWNGGKTPKDVKIRFSVRYIKWRSSIFNRDKYTCQMCGKIGRKLQAHHIFRFGLYKLRRFKPWNGITLCKKCHMKIKGDENSLIPKFLYSNLRKHGKKLYLKQICKEC</sequence>
<organism evidence="2">
    <name type="scientific">marine sediment metagenome</name>
    <dbReference type="NCBI Taxonomy" id="412755"/>
    <lineage>
        <taxon>unclassified sequences</taxon>
        <taxon>metagenomes</taxon>
        <taxon>ecological metagenomes</taxon>
    </lineage>
</organism>
<evidence type="ECO:0000259" key="1">
    <source>
        <dbReference type="SMART" id="SM00507"/>
    </source>
</evidence>
<reference evidence="2" key="1">
    <citation type="journal article" date="2015" name="Nature">
        <title>Complex archaea that bridge the gap between prokaryotes and eukaryotes.</title>
        <authorList>
            <person name="Spang A."/>
            <person name="Saw J.H."/>
            <person name="Jorgensen S.L."/>
            <person name="Zaremba-Niedzwiedzka K."/>
            <person name="Martijn J."/>
            <person name="Lind A.E."/>
            <person name="van Eijk R."/>
            <person name="Schleper C."/>
            <person name="Guy L."/>
            <person name="Ettema T.J."/>
        </authorList>
    </citation>
    <scope>NUCLEOTIDE SEQUENCE</scope>
</reference>
<name>A0A0F9FLW5_9ZZZZ</name>
<dbReference type="Pfam" id="PF13391">
    <property type="entry name" value="HNH_2"/>
    <property type="match status" value="1"/>
</dbReference>
<feature type="domain" description="HNH nuclease" evidence="1">
    <location>
        <begin position="68"/>
        <end position="121"/>
    </location>
</feature>
<dbReference type="SMART" id="SM00507">
    <property type="entry name" value="HNHc"/>
    <property type="match status" value="1"/>
</dbReference>
<evidence type="ECO:0000313" key="2">
    <source>
        <dbReference type="EMBL" id="KKL87243.1"/>
    </source>
</evidence>
<proteinExistence type="predicted"/>
<feature type="non-terminal residue" evidence="2">
    <location>
        <position position="1"/>
    </location>
</feature>